<dbReference type="EMBL" id="NCVQ01000583">
    <property type="protein sequence ID" value="PWZ04272.1"/>
    <property type="molecule type" value="Genomic_DNA"/>
</dbReference>
<dbReference type="PANTHER" id="PTHR31250:SF5">
    <property type="entry name" value="FAMILY PROTEIN, PUTATIVE, EXPRESSED-RELATED"/>
    <property type="match status" value="1"/>
</dbReference>
<keyword evidence="3" id="KW-0963">Cytoplasm</keyword>
<dbReference type="AlphaFoldDB" id="A0A3L6D6S5"/>
<comment type="caution">
    <text evidence="6">The sequence shown here is derived from an EMBL/GenBank/DDBJ whole genome shotgun (WGS) entry which is preliminary data.</text>
</comment>
<evidence type="ECO:0000256" key="5">
    <source>
        <dbReference type="SAM" id="MobiDB-lite"/>
    </source>
</evidence>
<dbReference type="GO" id="GO:0005737">
    <property type="term" value="C:cytoplasm"/>
    <property type="evidence" value="ECO:0007669"/>
    <property type="project" value="UniProtKB-SubCell"/>
</dbReference>
<evidence type="ECO:0000313" key="6">
    <source>
        <dbReference type="EMBL" id="PWZ04272.1"/>
    </source>
</evidence>
<feature type="region of interest" description="Disordered" evidence="5">
    <location>
        <begin position="56"/>
        <end position="114"/>
    </location>
</feature>
<dbReference type="InterPro" id="IPR044159">
    <property type="entry name" value="IQM"/>
</dbReference>
<gene>
    <name evidence="6" type="primary">IQM2_5</name>
    <name evidence="7" type="synonym">IQM2_2</name>
    <name evidence="6" type="ORF">Zm00014a_025536</name>
    <name evidence="7" type="ORF">Zm00014a_028138</name>
</gene>
<dbReference type="GO" id="GO:0005634">
    <property type="term" value="C:nucleus"/>
    <property type="evidence" value="ECO:0007669"/>
    <property type="project" value="UniProtKB-SubCell"/>
</dbReference>
<dbReference type="Proteomes" id="UP000251960">
    <property type="component" value="Chromosome 5"/>
</dbReference>
<evidence type="ECO:0000313" key="8">
    <source>
        <dbReference type="Proteomes" id="UP000251960"/>
    </source>
</evidence>
<organism evidence="6 8">
    <name type="scientific">Zea mays</name>
    <name type="common">Maize</name>
    <dbReference type="NCBI Taxonomy" id="4577"/>
    <lineage>
        <taxon>Eukaryota</taxon>
        <taxon>Viridiplantae</taxon>
        <taxon>Streptophyta</taxon>
        <taxon>Embryophyta</taxon>
        <taxon>Tracheophyta</taxon>
        <taxon>Spermatophyta</taxon>
        <taxon>Magnoliopsida</taxon>
        <taxon>Liliopsida</taxon>
        <taxon>Poales</taxon>
        <taxon>Poaceae</taxon>
        <taxon>PACMAD clade</taxon>
        <taxon>Panicoideae</taxon>
        <taxon>Andropogonodae</taxon>
        <taxon>Andropogoneae</taxon>
        <taxon>Tripsacinae</taxon>
        <taxon>Zea</taxon>
    </lineage>
</organism>
<protein>
    <submittedName>
        <fullName evidence="6">IQ domain-containing protein IQM2</fullName>
    </submittedName>
</protein>
<evidence type="ECO:0000313" key="7">
    <source>
        <dbReference type="EMBL" id="PWZ21786.1"/>
    </source>
</evidence>
<reference evidence="6 8" key="1">
    <citation type="journal article" date="2018" name="Nat. Genet.">
        <title>Extensive intraspecific gene order and gene structural variations between Mo17 and other maize genomes.</title>
        <authorList>
            <person name="Sun S."/>
            <person name="Zhou Y."/>
            <person name="Chen J."/>
            <person name="Shi J."/>
            <person name="Zhao H."/>
            <person name="Zhao H."/>
            <person name="Song W."/>
            <person name="Zhang M."/>
            <person name="Cui Y."/>
            <person name="Dong X."/>
            <person name="Liu H."/>
            <person name="Ma X."/>
            <person name="Jiao Y."/>
            <person name="Wang B."/>
            <person name="Wei X."/>
            <person name="Stein J.C."/>
            <person name="Glaubitz J.C."/>
            <person name="Lu F."/>
            <person name="Yu G."/>
            <person name="Liang C."/>
            <person name="Fengler K."/>
            <person name="Li B."/>
            <person name="Rafalski A."/>
            <person name="Schnable P.S."/>
            <person name="Ware D.H."/>
            <person name="Buckler E.S."/>
            <person name="Lai J."/>
        </authorList>
    </citation>
    <scope>NUCLEOTIDE SEQUENCE [LARGE SCALE GENOMIC DNA]</scope>
    <source>
        <strain evidence="8">cv. Missouri 17</strain>
        <tissue evidence="6">Seedling</tissue>
    </source>
</reference>
<comment type="subcellular location">
    <subcellularLocation>
        <location evidence="2">Cytoplasm</location>
    </subcellularLocation>
    <subcellularLocation>
        <location evidence="1">Nucleus</location>
    </subcellularLocation>
</comment>
<evidence type="ECO:0000256" key="2">
    <source>
        <dbReference type="ARBA" id="ARBA00004496"/>
    </source>
</evidence>
<proteinExistence type="predicted"/>
<evidence type="ECO:0000256" key="3">
    <source>
        <dbReference type="ARBA" id="ARBA00022490"/>
    </source>
</evidence>
<dbReference type="EMBL" id="NCVQ01000006">
    <property type="protein sequence ID" value="PWZ21786.1"/>
    <property type="molecule type" value="Genomic_DNA"/>
</dbReference>
<name>A0A3L6D6S5_MAIZE</name>
<evidence type="ECO:0000256" key="1">
    <source>
        <dbReference type="ARBA" id="ARBA00004123"/>
    </source>
</evidence>
<evidence type="ECO:0000256" key="4">
    <source>
        <dbReference type="ARBA" id="ARBA00023242"/>
    </source>
</evidence>
<sequence length="114" mass="12290">MVVVPQEKILHRINSKMSLHWYQLGNQLSFRWTTGAGPRIGCVRDYPPELQFRSMEQVSLSPRGGAEHPRFGGTPPRQSPCAPLVPSTPGGPVSPLYGHGGAGTPSPRLQHGAA</sequence>
<keyword evidence="4" id="KW-0539">Nucleus</keyword>
<accession>A0A3L6D6S5</accession>
<dbReference type="PANTHER" id="PTHR31250">
    <property type="entry name" value="IQ DOMAIN-CONTAINING PROTEIN IQM3"/>
    <property type="match status" value="1"/>
</dbReference>